<organism evidence="1 2">
    <name type="scientific">Enhygromyxa salina</name>
    <dbReference type="NCBI Taxonomy" id="215803"/>
    <lineage>
        <taxon>Bacteria</taxon>
        <taxon>Pseudomonadati</taxon>
        <taxon>Myxococcota</taxon>
        <taxon>Polyangia</taxon>
        <taxon>Nannocystales</taxon>
        <taxon>Nannocystaceae</taxon>
        <taxon>Enhygromyxa</taxon>
    </lineage>
</organism>
<dbReference type="Proteomes" id="UP000238823">
    <property type="component" value="Unassembled WGS sequence"/>
</dbReference>
<evidence type="ECO:0000313" key="1">
    <source>
        <dbReference type="EMBL" id="PRQ08790.1"/>
    </source>
</evidence>
<name>A0A2S9YUN5_9BACT</name>
<dbReference type="AlphaFoldDB" id="A0A2S9YUN5"/>
<evidence type="ECO:0000313" key="2">
    <source>
        <dbReference type="Proteomes" id="UP000238823"/>
    </source>
</evidence>
<accession>A0A2S9YUN5</accession>
<gene>
    <name evidence="1" type="ORF">ENSA7_14220</name>
</gene>
<reference evidence="1 2" key="1">
    <citation type="submission" date="2018-03" db="EMBL/GenBank/DDBJ databases">
        <title>Draft Genome Sequences of the Obligatory Marine Myxobacteria Enhygromyxa salina SWB007.</title>
        <authorList>
            <person name="Poehlein A."/>
            <person name="Moghaddam J.A."/>
            <person name="Harms H."/>
            <person name="Alanjari M."/>
            <person name="Koenig G.M."/>
            <person name="Daniel R."/>
            <person name="Schaeberle T.F."/>
        </authorList>
    </citation>
    <scope>NUCLEOTIDE SEQUENCE [LARGE SCALE GENOMIC DNA]</scope>
    <source>
        <strain evidence="1 2">SWB007</strain>
    </source>
</reference>
<proteinExistence type="predicted"/>
<dbReference type="EMBL" id="PVNL01000035">
    <property type="protein sequence ID" value="PRQ08790.1"/>
    <property type="molecule type" value="Genomic_DNA"/>
</dbReference>
<comment type="caution">
    <text evidence="1">The sequence shown here is derived from an EMBL/GenBank/DDBJ whole genome shotgun (WGS) entry which is preliminary data.</text>
</comment>
<protein>
    <submittedName>
        <fullName evidence="1">Uncharacterized protein</fullName>
    </submittedName>
</protein>
<sequence>MGTVRILSCFGVVNSACTGSALMTRPTSRLHANRLLGGESVEVGLGEKLGRSDADSLSNQVDEIEDGINLPRADRLELLQGDASPAGDLLEREVLLEGQTMKVRGENLVVTNGRYTEIWSANQGWNSTPRGATE</sequence>